<name>A0AAD7VLE7_QUISA</name>
<dbReference type="Proteomes" id="UP001163823">
    <property type="component" value="Chromosome 2"/>
</dbReference>
<organism evidence="1 2">
    <name type="scientific">Quillaja saponaria</name>
    <name type="common">Soap bark tree</name>
    <dbReference type="NCBI Taxonomy" id="32244"/>
    <lineage>
        <taxon>Eukaryota</taxon>
        <taxon>Viridiplantae</taxon>
        <taxon>Streptophyta</taxon>
        <taxon>Embryophyta</taxon>
        <taxon>Tracheophyta</taxon>
        <taxon>Spermatophyta</taxon>
        <taxon>Magnoliopsida</taxon>
        <taxon>eudicotyledons</taxon>
        <taxon>Gunneridae</taxon>
        <taxon>Pentapetalae</taxon>
        <taxon>rosids</taxon>
        <taxon>fabids</taxon>
        <taxon>Fabales</taxon>
        <taxon>Quillajaceae</taxon>
        <taxon>Quillaja</taxon>
    </lineage>
</organism>
<reference evidence="1" key="1">
    <citation type="journal article" date="2023" name="Science">
        <title>Elucidation of the pathway for biosynthesis of saponin adjuvants from the soapbark tree.</title>
        <authorList>
            <person name="Reed J."/>
            <person name="Orme A."/>
            <person name="El-Demerdash A."/>
            <person name="Owen C."/>
            <person name="Martin L.B.B."/>
            <person name="Misra R.C."/>
            <person name="Kikuchi S."/>
            <person name="Rejzek M."/>
            <person name="Martin A.C."/>
            <person name="Harkess A."/>
            <person name="Leebens-Mack J."/>
            <person name="Louveau T."/>
            <person name="Stephenson M.J."/>
            <person name="Osbourn A."/>
        </authorList>
    </citation>
    <scope>NUCLEOTIDE SEQUENCE</scope>
    <source>
        <strain evidence="1">S10</strain>
    </source>
</reference>
<comment type="caution">
    <text evidence="1">The sequence shown here is derived from an EMBL/GenBank/DDBJ whole genome shotgun (WGS) entry which is preliminary data.</text>
</comment>
<evidence type="ECO:0000313" key="1">
    <source>
        <dbReference type="EMBL" id="KAJ7980271.1"/>
    </source>
</evidence>
<gene>
    <name evidence="1" type="ORF">O6P43_003561</name>
</gene>
<protein>
    <submittedName>
        <fullName evidence="1">Uncharacterized protein</fullName>
    </submittedName>
</protein>
<sequence>MKQPKFILHFKWVANLISNTFNFSNSDLACNPQSESRVATCDHQDQDDNFPSFLHTYLSTKIPQVQIIISTLKANLLSPFFLFLDK</sequence>
<dbReference type="KEGG" id="qsa:O6P43_003561"/>
<proteinExistence type="predicted"/>
<keyword evidence="2" id="KW-1185">Reference proteome</keyword>
<dbReference type="AlphaFoldDB" id="A0AAD7VLE7"/>
<accession>A0AAD7VLE7</accession>
<dbReference type="EMBL" id="JARAOO010000002">
    <property type="protein sequence ID" value="KAJ7980271.1"/>
    <property type="molecule type" value="Genomic_DNA"/>
</dbReference>
<evidence type="ECO:0000313" key="2">
    <source>
        <dbReference type="Proteomes" id="UP001163823"/>
    </source>
</evidence>